<protein>
    <recommendedName>
        <fullName evidence="2">Exonuclease VII large subunit C-terminal domain-containing protein</fullName>
    </recommendedName>
</protein>
<feature type="compositionally biased region" description="Basic and acidic residues" evidence="1">
    <location>
        <begin position="49"/>
        <end position="62"/>
    </location>
</feature>
<evidence type="ECO:0000259" key="2">
    <source>
        <dbReference type="Pfam" id="PF02601"/>
    </source>
</evidence>
<evidence type="ECO:0000313" key="3">
    <source>
        <dbReference type="EMBL" id="TMQ68837.1"/>
    </source>
</evidence>
<comment type="caution">
    <text evidence="3">The sequence shown here is derived from an EMBL/GenBank/DDBJ whole genome shotgun (WGS) entry which is preliminary data.</text>
</comment>
<dbReference type="EMBL" id="VBPA01000378">
    <property type="protein sequence ID" value="TMQ68837.1"/>
    <property type="molecule type" value="Genomic_DNA"/>
</dbReference>
<proteinExistence type="predicted"/>
<dbReference type="Pfam" id="PF02601">
    <property type="entry name" value="Exonuc_VII_L"/>
    <property type="match status" value="1"/>
</dbReference>
<dbReference type="PANTHER" id="PTHR30008:SF0">
    <property type="entry name" value="EXODEOXYRIBONUCLEASE 7 LARGE SUBUNIT"/>
    <property type="match status" value="1"/>
</dbReference>
<name>A0A538TYV6_UNCEI</name>
<dbReference type="GO" id="GO:0008855">
    <property type="term" value="F:exodeoxyribonuclease VII activity"/>
    <property type="evidence" value="ECO:0007669"/>
    <property type="project" value="InterPro"/>
</dbReference>
<gene>
    <name evidence="3" type="ORF">E6K80_13700</name>
</gene>
<dbReference type="AlphaFoldDB" id="A0A538TYV6"/>
<accession>A0A538TYV6</accession>
<dbReference type="PANTHER" id="PTHR30008">
    <property type="entry name" value="EXODEOXYRIBONUCLEASE 7 LARGE SUBUNIT"/>
    <property type="match status" value="1"/>
</dbReference>
<sequence>MPARRRDHAPGRYGRSAVGARGAEEEAAGRGVVRRRAQAPVAALSAARGSRDLAGRRRDPRPGESIAGAVAGDRDRARAGARARTRRGAGVIVARGGGSFEDLWSFNEEPVARAIGASRLPVISGIGHEADVTLADLVADVRAATPTHAAQLAVPDRREIADRIENLRHRIARVMKHELERRRQRLDHVLGKYGFRDLLELFTIWRGAVDAHVVRARQAMSRRFADLRRRLEAASGAYGLREWPRQIEARRARVVECRRRLDESVAARFAASRLRARGYADRLRALSPRRVLERGYCLARGPDGTLLRAAAAVSVGDAIHVEFARGEVDARVEAVRGGEDHGPTEVGAAPGG</sequence>
<reference evidence="3 4" key="1">
    <citation type="journal article" date="2019" name="Nat. Microbiol.">
        <title>Mediterranean grassland soil C-N compound turnover is dependent on rainfall and depth, and is mediated by genomically divergent microorganisms.</title>
        <authorList>
            <person name="Diamond S."/>
            <person name="Andeer P.F."/>
            <person name="Li Z."/>
            <person name="Crits-Christoph A."/>
            <person name="Burstein D."/>
            <person name="Anantharaman K."/>
            <person name="Lane K.R."/>
            <person name="Thomas B.C."/>
            <person name="Pan C."/>
            <person name="Northen T.R."/>
            <person name="Banfield J.F."/>
        </authorList>
    </citation>
    <scope>NUCLEOTIDE SEQUENCE [LARGE SCALE GENOMIC DNA]</scope>
    <source>
        <strain evidence="3">WS_10</strain>
    </source>
</reference>
<dbReference type="GO" id="GO:0009318">
    <property type="term" value="C:exodeoxyribonuclease VII complex"/>
    <property type="evidence" value="ECO:0007669"/>
    <property type="project" value="InterPro"/>
</dbReference>
<evidence type="ECO:0000313" key="4">
    <source>
        <dbReference type="Proteomes" id="UP000319836"/>
    </source>
</evidence>
<dbReference type="GO" id="GO:0006308">
    <property type="term" value="P:DNA catabolic process"/>
    <property type="evidence" value="ECO:0007669"/>
    <property type="project" value="InterPro"/>
</dbReference>
<feature type="region of interest" description="Disordered" evidence="1">
    <location>
        <begin position="1"/>
        <end position="80"/>
    </location>
</feature>
<dbReference type="InterPro" id="IPR020579">
    <property type="entry name" value="Exonuc_VII_lsu_C"/>
</dbReference>
<dbReference type="Proteomes" id="UP000319836">
    <property type="component" value="Unassembled WGS sequence"/>
</dbReference>
<evidence type="ECO:0000256" key="1">
    <source>
        <dbReference type="SAM" id="MobiDB-lite"/>
    </source>
</evidence>
<organism evidence="3 4">
    <name type="scientific">Eiseniibacteriota bacterium</name>
    <dbReference type="NCBI Taxonomy" id="2212470"/>
    <lineage>
        <taxon>Bacteria</taxon>
        <taxon>Candidatus Eiseniibacteriota</taxon>
    </lineage>
</organism>
<feature type="domain" description="Exonuclease VII large subunit C-terminal" evidence="2">
    <location>
        <begin position="89"/>
        <end position="330"/>
    </location>
</feature>
<dbReference type="InterPro" id="IPR003753">
    <property type="entry name" value="Exonuc_VII_L"/>
</dbReference>